<keyword evidence="2" id="KW-1185">Reference proteome</keyword>
<dbReference type="PATRIC" id="fig|679936.5.peg.1681"/>
<protein>
    <recommendedName>
        <fullName evidence="3">SpoIIIAH-like family protein</fullName>
    </recommendedName>
</protein>
<dbReference type="Gene3D" id="1.10.287.4300">
    <property type="entry name" value="Stage III sporulation protein AH-like"/>
    <property type="match status" value="1"/>
</dbReference>
<reference evidence="2" key="1">
    <citation type="submission" date="2011-12" db="EMBL/GenBank/DDBJ databases">
        <title>The complete genome of chromosome of Sulfobacillus acidophilus DSM 10332.</title>
        <authorList>
            <person name="Lucas S."/>
            <person name="Han J."/>
            <person name="Lapidus A."/>
            <person name="Bruce D."/>
            <person name="Goodwin L."/>
            <person name="Pitluck S."/>
            <person name="Peters L."/>
            <person name="Kyrpides N."/>
            <person name="Mavromatis K."/>
            <person name="Ivanova N."/>
            <person name="Mikhailova N."/>
            <person name="Chertkov O."/>
            <person name="Saunders E."/>
            <person name="Detter J.C."/>
            <person name="Tapia R."/>
            <person name="Han C."/>
            <person name="Land M."/>
            <person name="Hauser L."/>
            <person name="Markowitz V."/>
            <person name="Cheng J.-F."/>
            <person name="Hugenholtz P."/>
            <person name="Woyke T."/>
            <person name="Wu D."/>
            <person name="Pukall R."/>
            <person name="Gehrich-Schroeter G."/>
            <person name="Schneider S."/>
            <person name="Klenk H.-P."/>
            <person name="Eisen J.A."/>
        </authorList>
    </citation>
    <scope>NUCLEOTIDE SEQUENCE [LARGE SCALE GENOMIC DNA]</scope>
    <source>
        <strain evidence="2">ATCC 700253 / DSM 10332 / NAL</strain>
    </source>
</reference>
<sequence>MKKPQMIRFAAFVTVLAVLLGYVVYHRTGPAAVSTGHPSSITTNTAEAKLTQLENYFVNFRMQRDRLMSQEIATLESLVKNPAISQSAKSEAAQTMVRDTEELKQEMRIEGLLSGRGFPLAAATVTQNQVVVVVAAQTLTSQDVAKIADTATTVTGLPPEDVVILPKS</sequence>
<reference evidence="1 2" key="2">
    <citation type="journal article" date="2012" name="Stand. Genomic Sci.">
        <title>Complete genome sequence of the moderately thermophilic mineral-sulfide-oxidizing firmicute Sulfobacillus acidophilus type strain (NAL(T)).</title>
        <authorList>
            <person name="Anderson I."/>
            <person name="Chertkov O."/>
            <person name="Chen A."/>
            <person name="Saunders E."/>
            <person name="Lapidus A."/>
            <person name="Nolan M."/>
            <person name="Lucas S."/>
            <person name="Hammon N."/>
            <person name="Deshpande S."/>
            <person name="Cheng J.F."/>
            <person name="Han C."/>
            <person name="Tapia R."/>
            <person name="Goodwin L.A."/>
            <person name="Pitluck S."/>
            <person name="Liolios K."/>
            <person name="Pagani I."/>
            <person name="Ivanova N."/>
            <person name="Mikhailova N."/>
            <person name="Pati A."/>
            <person name="Palaniappan K."/>
            <person name="Land M."/>
            <person name="Pan C."/>
            <person name="Rohde M."/>
            <person name="Pukall R."/>
            <person name="Goker M."/>
            <person name="Detter J.C."/>
            <person name="Woyke T."/>
            <person name="Bristow J."/>
            <person name="Eisen J.A."/>
            <person name="Markowitz V."/>
            <person name="Hugenholtz P."/>
            <person name="Kyrpides N.C."/>
            <person name="Klenk H.P."/>
            <person name="Mavromatis K."/>
        </authorList>
    </citation>
    <scope>NUCLEOTIDE SEQUENCE [LARGE SCALE GENOMIC DNA]</scope>
    <source>
        <strain evidence="2">ATCC 700253 / DSM 10332 / NAL</strain>
    </source>
</reference>
<name>G8TYE6_SULAD</name>
<dbReference type="AlphaFoldDB" id="G8TYE6"/>
<dbReference type="KEGG" id="sap:Sulac_1613"/>
<proteinExistence type="predicted"/>
<evidence type="ECO:0000313" key="2">
    <source>
        <dbReference type="Proteomes" id="UP000005439"/>
    </source>
</evidence>
<dbReference type="InterPro" id="IPR024232">
    <property type="entry name" value="SpoIIIAH"/>
</dbReference>
<dbReference type="InterPro" id="IPR038503">
    <property type="entry name" value="SpoIIIAH_sf"/>
</dbReference>
<organism evidence="1 2">
    <name type="scientific">Sulfobacillus acidophilus (strain ATCC 700253 / DSM 10332 / NAL)</name>
    <dbReference type="NCBI Taxonomy" id="679936"/>
    <lineage>
        <taxon>Bacteria</taxon>
        <taxon>Bacillati</taxon>
        <taxon>Bacillota</taxon>
        <taxon>Clostridia</taxon>
        <taxon>Eubacteriales</taxon>
        <taxon>Clostridiales Family XVII. Incertae Sedis</taxon>
        <taxon>Sulfobacillus</taxon>
    </lineage>
</organism>
<gene>
    <name evidence="1" type="ordered locus">Sulac_1613</name>
</gene>
<dbReference type="HOGENOM" id="CLU_1585619_0_0_9"/>
<evidence type="ECO:0008006" key="3">
    <source>
        <dbReference type="Google" id="ProtNLM"/>
    </source>
</evidence>
<dbReference type="STRING" id="679936.Sulac_1613"/>
<accession>G8TYE6</accession>
<dbReference type="Pfam" id="PF12685">
    <property type="entry name" value="SpoIIIAH"/>
    <property type="match status" value="1"/>
</dbReference>
<dbReference type="Proteomes" id="UP000005439">
    <property type="component" value="Chromosome"/>
</dbReference>
<dbReference type="EMBL" id="CP003179">
    <property type="protein sequence ID" value="AEW05110.1"/>
    <property type="molecule type" value="Genomic_DNA"/>
</dbReference>
<evidence type="ECO:0000313" key="1">
    <source>
        <dbReference type="EMBL" id="AEW05110.1"/>
    </source>
</evidence>